<dbReference type="Pfam" id="PF12520">
    <property type="entry name" value="DUF3723"/>
    <property type="match status" value="1"/>
</dbReference>
<dbReference type="EMBL" id="JBEFKJ010000011">
    <property type="protein sequence ID" value="KAL2043404.1"/>
    <property type="molecule type" value="Genomic_DNA"/>
</dbReference>
<reference evidence="2 3" key="1">
    <citation type="submission" date="2024-09" db="EMBL/GenBank/DDBJ databases">
        <title>Rethinking Asexuality: The Enigmatic Case of Functional Sexual Genes in Lepraria (Stereocaulaceae).</title>
        <authorList>
            <person name="Doellman M."/>
            <person name="Sun Y."/>
            <person name="Barcenas-Pena A."/>
            <person name="Lumbsch H.T."/>
            <person name="Grewe F."/>
        </authorList>
    </citation>
    <scope>NUCLEOTIDE SEQUENCE [LARGE SCALE GENOMIC DNA]</scope>
    <source>
        <strain evidence="2 3">Mercado 3170</strain>
    </source>
</reference>
<protein>
    <submittedName>
        <fullName evidence="2">Uncharacterized protein</fullName>
    </submittedName>
</protein>
<evidence type="ECO:0000256" key="1">
    <source>
        <dbReference type="SAM" id="MobiDB-lite"/>
    </source>
</evidence>
<organism evidence="2 3">
    <name type="scientific">Stereocaulon virgatum</name>
    <dbReference type="NCBI Taxonomy" id="373712"/>
    <lineage>
        <taxon>Eukaryota</taxon>
        <taxon>Fungi</taxon>
        <taxon>Dikarya</taxon>
        <taxon>Ascomycota</taxon>
        <taxon>Pezizomycotina</taxon>
        <taxon>Lecanoromycetes</taxon>
        <taxon>OSLEUM clade</taxon>
        <taxon>Lecanoromycetidae</taxon>
        <taxon>Lecanorales</taxon>
        <taxon>Lecanorineae</taxon>
        <taxon>Stereocaulaceae</taxon>
        <taxon>Stereocaulon</taxon>
    </lineage>
</organism>
<feature type="region of interest" description="Disordered" evidence="1">
    <location>
        <begin position="117"/>
        <end position="181"/>
    </location>
</feature>
<keyword evidence="3" id="KW-1185">Reference proteome</keyword>
<comment type="caution">
    <text evidence="2">The sequence shown here is derived from an EMBL/GenBank/DDBJ whole genome shotgun (WGS) entry which is preliminary data.</text>
</comment>
<feature type="compositionally biased region" description="Basic and acidic residues" evidence="1">
    <location>
        <begin position="119"/>
        <end position="132"/>
    </location>
</feature>
<accession>A0ABR4AD36</accession>
<feature type="compositionally biased region" description="Polar residues" evidence="1">
    <location>
        <begin position="152"/>
        <end position="173"/>
    </location>
</feature>
<dbReference type="InterPro" id="IPR022198">
    <property type="entry name" value="DUF3723"/>
</dbReference>
<proteinExistence type="predicted"/>
<evidence type="ECO:0000313" key="2">
    <source>
        <dbReference type="EMBL" id="KAL2043404.1"/>
    </source>
</evidence>
<dbReference type="Proteomes" id="UP001590950">
    <property type="component" value="Unassembled WGS sequence"/>
</dbReference>
<name>A0ABR4AD36_9LECA</name>
<evidence type="ECO:0000313" key="3">
    <source>
        <dbReference type="Proteomes" id="UP001590950"/>
    </source>
</evidence>
<sequence length="181" mass="20795">MADLANHLGFESSEIAALKQFPKSTDSMVERASEKPALVTDGPGKIRKYRCGMPRAQSYEEDRKFLFINHLQDHRDEQSETITSYFRLRSAYLKFFGIPDDSNLEVSPIFRPTSSVYLPREEPTQGLEHMEVDGENPEDITMQDGEDEEQQQRTPFHTESALAQQTSMQQQARTLVRHGRD</sequence>
<gene>
    <name evidence="2" type="ORF">N7G274_003710</name>
</gene>